<dbReference type="Proteomes" id="UP000440578">
    <property type="component" value="Unassembled WGS sequence"/>
</dbReference>
<dbReference type="PANTHER" id="PTHR12072">
    <property type="entry name" value="CWF19, CELL CYCLE CONTROL PROTEIN"/>
    <property type="match status" value="1"/>
</dbReference>
<evidence type="ECO:0000256" key="1">
    <source>
        <dbReference type="ARBA" id="ARBA00006795"/>
    </source>
</evidence>
<proteinExistence type="inferred from homology"/>
<protein>
    <submittedName>
        <fullName evidence="5">CWF19-like protein 2</fullName>
    </submittedName>
</protein>
<feature type="region of interest" description="Disordered" evidence="2">
    <location>
        <begin position="261"/>
        <end position="285"/>
    </location>
</feature>
<evidence type="ECO:0000259" key="3">
    <source>
        <dbReference type="Pfam" id="PF04676"/>
    </source>
</evidence>
<organism evidence="5 6">
    <name type="scientific">Amphibalanus amphitrite</name>
    <name type="common">Striped barnacle</name>
    <name type="synonym">Balanus amphitrite</name>
    <dbReference type="NCBI Taxonomy" id="1232801"/>
    <lineage>
        <taxon>Eukaryota</taxon>
        <taxon>Metazoa</taxon>
        <taxon>Ecdysozoa</taxon>
        <taxon>Arthropoda</taxon>
        <taxon>Crustacea</taxon>
        <taxon>Multicrustacea</taxon>
        <taxon>Cirripedia</taxon>
        <taxon>Thoracica</taxon>
        <taxon>Thoracicalcarea</taxon>
        <taxon>Balanomorpha</taxon>
        <taxon>Balanoidea</taxon>
        <taxon>Balanidae</taxon>
        <taxon>Amphibalaninae</taxon>
        <taxon>Amphibalanus</taxon>
    </lineage>
</organism>
<sequence length="472" mass="53361">MAVEDIFTGVTAGEVRDRRRQTKQQAREAEERQRQADYEARKWREPTEGSTKPTTPVGDGGASWLRRALQRAKQQAAESGRPLEEIVAERWGSMEKLQSMLDAAEQRKAPAQSDSAPHRDSEMNALAAKILKAELNGDDDDAAELQKQLDAARQLRAAGGGAARTTEKTEKVVVVVGKGERGPSSGDARPNKKRKADTHRGGERTKYFADDDRLNLRDMFERERRTTPADEAAALARLAARGVRQTRHHDDDHGLDEQLAERAGRAEPERAQDERSAARARTQHRHMERCTRCFDSRHTLRHLIAALGDKSYLSLPAGRSVTDHHSDDQDVIFFESALKLQTHPHTVLHCVPVPRETGDLAPIYFKKALEESETEWSQNKKVVDLRGRDVRRAIPKGLPYFFVDFGMQPGFAHVVEDEDIFPDNFAQEVIGGMLELDPTAWRRSKNETLEQQRKKTMDFTKIWNPHDFTKDG</sequence>
<dbReference type="InterPro" id="IPR006767">
    <property type="entry name" value="Cwf19-like_C_dom-2"/>
</dbReference>
<dbReference type="InterPro" id="IPR040194">
    <property type="entry name" value="Cwf19-like"/>
</dbReference>
<dbReference type="AlphaFoldDB" id="A0A6A4WKH7"/>
<dbReference type="PANTHER" id="PTHR12072:SF5">
    <property type="entry name" value="CWF19-LIKE PROTEIN 2"/>
    <property type="match status" value="1"/>
</dbReference>
<feature type="region of interest" description="Disordered" evidence="2">
    <location>
        <begin position="177"/>
        <end position="204"/>
    </location>
</feature>
<dbReference type="Pfam" id="PF04677">
    <property type="entry name" value="CwfJ_C_1"/>
    <property type="match status" value="2"/>
</dbReference>
<comment type="similarity">
    <text evidence="1">Belongs to the CWF19 family.</text>
</comment>
<dbReference type="GO" id="GO:0000398">
    <property type="term" value="P:mRNA splicing, via spliceosome"/>
    <property type="evidence" value="ECO:0007669"/>
    <property type="project" value="TreeGrafter"/>
</dbReference>
<evidence type="ECO:0000313" key="5">
    <source>
        <dbReference type="EMBL" id="KAF0306623.1"/>
    </source>
</evidence>
<keyword evidence="6" id="KW-1185">Reference proteome</keyword>
<name>A0A6A4WKH7_AMPAM</name>
<comment type="caution">
    <text evidence="5">The sequence shown here is derived from an EMBL/GenBank/DDBJ whole genome shotgun (WGS) entry which is preliminary data.</text>
</comment>
<dbReference type="Pfam" id="PF04676">
    <property type="entry name" value="CwfJ_C_2"/>
    <property type="match status" value="1"/>
</dbReference>
<evidence type="ECO:0000313" key="6">
    <source>
        <dbReference type="Proteomes" id="UP000440578"/>
    </source>
</evidence>
<gene>
    <name evidence="5" type="primary">cwf19l2</name>
    <name evidence="5" type="ORF">FJT64_002375</name>
</gene>
<feature type="compositionally biased region" description="Basic and acidic residues" evidence="2">
    <location>
        <begin position="261"/>
        <end position="277"/>
    </location>
</feature>
<dbReference type="EMBL" id="VIIS01000647">
    <property type="protein sequence ID" value="KAF0306623.1"/>
    <property type="molecule type" value="Genomic_DNA"/>
</dbReference>
<feature type="domain" description="Cwf19-like C-terminal" evidence="4">
    <location>
        <begin position="281"/>
        <end position="325"/>
    </location>
</feature>
<dbReference type="GO" id="GO:0071014">
    <property type="term" value="C:post-mRNA release spliceosomal complex"/>
    <property type="evidence" value="ECO:0007669"/>
    <property type="project" value="TreeGrafter"/>
</dbReference>
<feature type="region of interest" description="Disordered" evidence="2">
    <location>
        <begin position="102"/>
        <end position="121"/>
    </location>
</feature>
<accession>A0A6A4WKH7</accession>
<feature type="compositionally biased region" description="Basic and acidic residues" evidence="2">
    <location>
        <begin position="25"/>
        <end position="47"/>
    </location>
</feature>
<dbReference type="InterPro" id="IPR006768">
    <property type="entry name" value="Cwf19-like_C_dom-1"/>
</dbReference>
<evidence type="ECO:0000259" key="4">
    <source>
        <dbReference type="Pfam" id="PF04677"/>
    </source>
</evidence>
<evidence type="ECO:0000256" key="2">
    <source>
        <dbReference type="SAM" id="MobiDB-lite"/>
    </source>
</evidence>
<reference evidence="5 6" key="1">
    <citation type="submission" date="2019-07" db="EMBL/GenBank/DDBJ databases">
        <title>Draft genome assembly of a fouling barnacle, Amphibalanus amphitrite (Darwin, 1854): The first reference genome for Thecostraca.</title>
        <authorList>
            <person name="Kim W."/>
        </authorList>
    </citation>
    <scope>NUCLEOTIDE SEQUENCE [LARGE SCALE GENOMIC DNA]</scope>
    <source>
        <strain evidence="5">SNU_AA5</strain>
        <tissue evidence="5">Soma without cirri and trophi</tissue>
    </source>
</reference>
<dbReference type="OrthoDB" id="2113965at2759"/>
<feature type="region of interest" description="Disordered" evidence="2">
    <location>
        <begin position="1"/>
        <end position="63"/>
    </location>
</feature>
<feature type="domain" description="Cwf19-like C-terminal" evidence="4">
    <location>
        <begin position="326"/>
        <end position="366"/>
    </location>
</feature>
<feature type="domain" description="Cwf19-like protein C-terminal" evidence="3">
    <location>
        <begin position="375"/>
        <end position="469"/>
    </location>
</feature>